<dbReference type="EMBL" id="UINC01090482">
    <property type="protein sequence ID" value="SVC42463.1"/>
    <property type="molecule type" value="Genomic_DNA"/>
</dbReference>
<organism evidence="1">
    <name type="scientific">marine metagenome</name>
    <dbReference type="NCBI Taxonomy" id="408172"/>
    <lineage>
        <taxon>unclassified sequences</taxon>
        <taxon>metagenomes</taxon>
        <taxon>ecological metagenomes</taxon>
    </lineage>
</organism>
<evidence type="ECO:0000313" key="1">
    <source>
        <dbReference type="EMBL" id="SVC42463.1"/>
    </source>
</evidence>
<gene>
    <name evidence="1" type="ORF">METZ01_LOCUS295317</name>
</gene>
<feature type="non-terminal residue" evidence="1">
    <location>
        <position position="56"/>
    </location>
</feature>
<evidence type="ECO:0008006" key="2">
    <source>
        <dbReference type="Google" id="ProtNLM"/>
    </source>
</evidence>
<sequence length="56" mass="6318">MTMKSSEVTEMKSDFHRDGFVIIHGFVSPVVLTELQEHAQSAVQCLDSKYKKHGLP</sequence>
<reference evidence="1" key="1">
    <citation type="submission" date="2018-05" db="EMBL/GenBank/DDBJ databases">
        <authorList>
            <person name="Lanie J.A."/>
            <person name="Ng W.-L."/>
            <person name="Kazmierczak K.M."/>
            <person name="Andrzejewski T.M."/>
            <person name="Davidsen T.M."/>
            <person name="Wayne K.J."/>
            <person name="Tettelin H."/>
            <person name="Glass J.I."/>
            <person name="Rusch D."/>
            <person name="Podicherti R."/>
            <person name="Tsui H.-C.T."/>
            <person name="Winkler M.E."/>
        </authorList>
    </citation>
    <scope>NUCLEOTIDE SEQUENCE</scope>
</reference>
<proteinExistence type="predicted"/>
<accession>A0A382M0S1</accession>
<dbReference type="AlphaFoldDB" id="A0A382M0S1"/>
<dbReference type="Gene3D" id="2.60.120.620">
    <property type="entry name" value="q2cbj1_9rhob like domain"/>
    <property type="match status" value="1"/>
</dbReference>
<name>A0A382M0S1_9ZZZZ</name>
<protein>
    <recommendedName>
        <fullName evidence="2">Phytanoyl-CoA dioxygenase</fullName>
    </recommendedName>
</protein>